<organism evidence="2 3">
    <name type="scientific">Phytophthora citrophthora</name>
    <dbReference type="NCBI Taxonomy" id="4793"/>
    <lineage>
        <taxon>Eukaryota</taxon>
        <taxon>Sar</taxon>
        <taxon>Stramenopiles</taxon>
        <taxon>Oomycota</taxon>
        <taxon>Peronosporomycetes</taxon>
        <taxon>Peronosporales</taxon>
        <taxon>Peronosporaceae</taxon>
        <taxon>Phytophthora</taxon>
    </lineage>
</organism>
<sequence length="139" mass="14733">MDAPAAEEKHAAEDDSDEVIVSIPGPASREATSDSNDGEAEWQPTNGLAAQRLYGVCSIQNSFVRDGTRLCLIDKEATEEPVTNLPPAVHPNVVVSLGTKQEVAADHQQLQQFTAVGVHCAGSIVVGISKQEEKIAEIS</sequence>
<feature type="compositionally biased region" description="Basic and acidic residues" evidence="1">
    <location>
        <begin position="1"/>
        <end position="13"/>
    </location>
</feature>
<evidence type="ECO:0000313" key="2">
    <source>
        <dbReference type="EMBL" id="KAK1929068.1"/>
    </source>
</evidence>
<dbReference type="EMBL" id="JASMQC010000052">
    <property type="protein sequence ID" value="KAK1929068.1"/>
    <property type="molecule type" value="Genomic_DNA"/>
</dbReference>
<evidence type="ECO:0000313" key="3">
    <source>
        <dbReference type="Proteomes" id="UP001259832"/>
    </source>
</evidence>
<evidence type="ECO:0000256" key="1">
    <source>
        <dbReference type="SAM" id="MobiDB-lite"/>
    </source>
</evidence>
<protein>
    <submittedName>
        <fullName evidence="2">Uncharacterized protein</fullName>
    </submittedName>
</protein>
<reference evidence="2" key="1">
    <citation type="submission" date="2023-08" db="EMBL/GenBank/DDBJ databases">
        <title>Reference Genome Resource for the Citrus Pathogen Phytophthora citrophthora.</title>
        <authorList>
            <person name="Moller H."/>
            <person name="Coetzee B."/>
            <person name="Rose L.J."/>
            <person name="Van Niekerk J.M."/>
        </authorList>
    </citation>
    <scope>NUCLEOTIDE SEQUENCE</scope>
    <source>
        <strain evidence="2">STE-U-9442</strain>
    </source>
</reference>
<comment type="caution">
    <text evidence="2">The sequence shown here is derived from an EMBL/GenBank/DDBJ whole genome shotgun (WGS) entry which is preliminary data.</text>
</comment>
<gene>
    <name evidence="2" type="ORF">P3T76_015361</name>
</gene>
<accession>A0AAD9FZY4</accession>
<dbReference type="Proteomes" id="UP001259832">
    <property type="component" value="Unassembled WGS sequence"/>
</dbReference>
<dbReference type="AlphaFoldDB" id="A0AAD9FZY4"/>
<keyword evidence="3" id="KW-1185">Reference proteome</keyword>
<name>A0AAD9FZY4_9STRA</name>
<feature type="region of interest" description="Disordered" evidence="1">
    <location>
        <begin position="1"/>
        <end position="44"/>
    </location>
</feature>
<proteinExistence type="predicted"/>